<feature type="transmembrane region" description="Helical" evidence="1">
    <location>
        <begin position="87"/>
        <end position="110"/>
    </location>
</feature>
<keyword evidence="1" id="KW-0812">Transmembrane</keyword>
<dbReference type="EMBL" id="VBWP01000005">
    <property type="protein sequence ID" value="TLG73873.1"/>
    <property type="molecule type" value="Genomic_DNA"/>
</dbReference>
<keyword evidence="3" id="KW-1185">Reference proteome</keyword>
<dbReference type="InParanoid" id="A0A5R8QD16"/>
<feature type="transmembrane region" description="Helical" evidence="1">
    <location>
        <begin position="116"/>
        <end position="137"/>
    </location>
</feature>
<organism evidence="2 3">
    <name type="scientific">Culicoidibacter larvae</name>
    <dbReference type="NCBI Taxonomy" id="2579976"/>
    <lineage>
        <taxon>Bacteria</taxon>
        <taxon>Bacillati</taxon>
        <taxon>Bacillota</taxon>
        <taxon>Culicoidibacteria</taxon>
        <taxon>Culicoidibacterales</taxon>
        <taxon>Culicoidibacteraceae</taxon>
        <taxon>Culicoidibacter</taxon>
    </lineage>
</organism>
<dbReference type="AlphaFoldDB" id="A0A5R8QD16"/>
<feature type="transmembrane region" description="Helical" evidence="1">
    <location>
        <begin position="58"/>
        <end position="80"/>
    </location>
</feature>
<gene>
    <name evidence="2" type="ORF">FEZ08_07010</name>
</gene>
<comment type="caution">
    <text evidence="2">The sequence shown here is derived from an EMBL/GenBank/DDBJ whole genome shotgun (WGS) entry which is preliminary data.</text>
</comment>
<feature type="transmembrane region" description="Helical" evidence="1">
    <location>
        <begin position="20"/>
        <end position="43"/>
    </location>
</feature>
<keyword evidence="1" id="KW-0472">Membrane</keyword>
<sequence length="148" mass="16300">MASEIALLIGFAIHIFRDLYLLATGTVINIPGPLSAIVLGMYYPSAFNTVAVGWNPDFIGIIIALVVYLIIVSVLFLVSIQVFEHKVGIYIVLSRLFLLASGLAFVYFQTTGMNNVFSIIAPMFFIIAFLFLAATILNTIRLHRMLPG</sequence>
<accession>A0A5R8QD16</accession>
<protein>
    <submittedName>
        <fullName evidence="2">Uncharacterized protein</fullName>
    </submittedName>
</protein>
<reference evidence="2 3" key="1">
    <citation type="submission" date="2019-05" db="EMBL/GenBank/DDBJ databases">
        <title>Culicoidintestinum kansasii gen. nov., sp. nov. from the gastrointestinal tract of the biting midge, Culicoides sonorensis.</title>
        <authorList>
            <person name="Neupane S."/>
            <person name="Ghosh A."/>
            <person name="Gunther S."/>
            <person name="Martin K."/>
            <person name="Zurek L."/>
        </authorList>
    </citation>
    <scope>NUCLEOTIDE SEQUENCE [LARGE SCALE GENOMIC DNA]</scope>
    <source>
        <strain evidence="2 3">CS-1</strain>
    </source>
</reference>
<proteinExistence type="predicted"/>
<evidence type="ECO:0000313" key="2">
    <source>
        <dbReference type="EMBL" id="TLG73873.1"/>
    </source>
</evidence>
<evidence type="ECO:0000256" key="1">
    <source>
        <dbReference type="SAM" id="Phobius"/>
    </source>
</evidence>
<evidence type="ECO:0000313" key="3">
    <source>
        <dbReference type="Proteomes" id="UP000306912"/>
    </source>
</evidence>
<dbReference type="Proteomes" id="UP000306912">
    <property type="component" value="Unassembled WGS sequence"/>
</dbReference>
<keyword evidence="1" id="KW-1133">Transmembrane helix</keyword>
<name>A0A5R8QD16_9FIRM</name>